<dbReference type="InterPro" id="IPR012480">
    <property type="entry name" value="Hepar_II_III_C"/>
</dbReference>
<evidence type="ECO:0000256" key="1">
    <source>
        <dbReference type="ARBA" id="ARBA00004418"/>
    </source>
</evidence>
<dbReference type="Pfam" id="PF07940">
    <property type="entry name" value="Hepar_II_III_C"/>
    <property type="match status" value="1"/>
</dbReference>
<evidence type="ECO:0000256" key="4">
    <source>
        <dbReference type="ARBA" id="ARBA00023239"/>
    </source>
</evidence>
<evidence type="ECO:0000313" key="6">
    <source>
        <dbReference type="EMBL" id="QDZ06947.1"/>
    </source>
</evidence>
<evidence type="ECO:0000259" key="5">
    <source>
        <dbReference type="Pfam" id="PF07940"/>
    </source>
</evidence>
<dbReference type="Gene3D" id="1.50.10.100">
    <property type="entry name" value="Chondroitin AC/alginate lyase"/>
    <property type="match status" value="1"/>
</dbReference>
<dbReference type="SUPFAM" id="SSF48230">
    <property type="entry name" value="Chondroitin AC/alginate lyase"/>
    <property type="match status" value="1"/>
</dbReference>
<keyword evidence="3" id="KW-0574">Periplasm</keyword>
<dbReference type="KEGG" id="spai:FPZ24_05180"/>
<name>A0A5B8LFG4_9SPHN</name>
<dbReference type="Gene3D" id="2.70.98.70">
    <property type="match status" value="1"/>
</dbReference>
<keyword evidence="7" id="KW-1185">Reference proteome</keyword>
<dbReference type="InterPro" id="IPR008929">
    <property type="entry name" value="Chondroitin_lyas"/>
</dbReference>
<evidence type="ECO:0000256" key="2">
    <source>
        <dbReference type="ARBA" id="ARBA00022729"/>
    </source>
</evidence>
<gene>
    <name evidence="6" type="ORF">FPZ24_05180</name>
</gene>
<evidence type="ECO:0000313" key="7">
    <source>
        <dbReference type="Proteomes" id="UP000315673"/>
    </source>
</evidence>
<dbReference type="AlphaFoldDB" id="A0A5B8LFG4"/>
<keyword evidence="4" id="KW-0456">Lyase</keyword>
<accession>A0A5B8LFG4</accession>
<dbReference type="GO" id="GO:0042597">
    <property type="term" value="C:periplasmic space"/>
    <property type="evidence" value="ECO:0007669"/>
    <property type="project" value="UniProtKB-SubCell"/>
</dbReference>
<dbReference type="EMBL" id="CP042306">
    <property type="protein sequence ID" value="QDZ06947.1"/>
    <property type="molecule type" value="Genomic_DNA"/>
</dbReference>
<organism evidence="6 7">
    <name type="scientific">Sphingomonas panacisoli</name>
    <dbReference type="NCBI Taxonomy" id="1813879"/>
    <lineage>
        <taxon>Bacteria</taxon>
        <taxon>Pseudomonadati</taxon>
        <taxon>Pseudomonadota</taxon>
        <taxon>Alphaproteobacteria</taxon>
        <taxon>Sphingomonadales</taxon>
        <taxon>Sphingomonadaceae</taxon>
        <taxon>Sphingomonas</taxon>
    </lineage>
</organism>
<keyword evidence="2" id="KW-0732">Signal</keyword>
<reference evidence="6 7" key="1">
    <citation type="submission" date="2019-07" db="EMBL/GenBank/DDBJ databases">
        <title>Full genome sequence of Sphingomonas sp. 4R-6-7(HKS19).</title>
        <authorList>
            <person name="Im W.-T."/>
        </authorList>
    </citation>
    <scope>NUCLEOTIDE SEQUENCE [LARGE SCALE GENOMIC DNA]</scope>
    <source>
        <strain evidence="6 7">HKS19</strain>
    </source>
</reference>
<evidence type="ECO:0000256" key="3">
    <source>
        <dbReference type="ARBA" id="ARBA00022764"/>
    </source>
</evidence>
<comment type="subcellular location">
    <subcellularLocation>
        <location evidence="1">Periplasm</location>
    </subcellularLocation>
</comment>
<proteinExistence type="predicted"/>
<dbReference type="OrthoDB" id="9763014at2"/>
<dbReference type="GO" id="GO:0016829">
    <property type="term" value="F:lyase activity"/>
    <property type="evidence" value="ECO:0007669"/>
    <property type="project" value="UniProtKB-KW"/>
</dbReference>
<protein>
    <submittedName>
        <fullName evidence="6">Heparinase</fullName>
    </submittedName>
</protein>
<sequence length="609" mass="67980">MRRWAVRLRALIGLGPINVLRVLGYRLGLRLGVHPAQRIEASIPEGLFFERSGKIDPVDAAISAHWDTDAMLFGAHRIAIDAESPAWTADPLSGEEHPGSAQPWWRIADFANGDIKRIWELSRFDWAMTYAQRARNGDATSFDRLNTWIAHWADSNPPYLGPNWKCAQEASIRVLHLSIAAIVLGQENEMAPPMRAMIEAHVRRIMPTLSYAQAQDNNHATSEAAAIFVAGAWATLAGDADAVALTQKGRQLLERHVARLFGGDGSFSQYSVNYHRVALDTLAIAELWRRRADLPPFSETFQARAAAAADWLRMMVDPASGDAPNLGANDGANLLPLTGAPYRDYRPSVQLATCLFRGLCAYPPGAWDDVLIWLDVATSDNVAELPEVAVFDDGGYAVLRRGSAMALLRYPRFRFRPSHADAMHVDLHVAGCNLLRDGGTYSYNVDDKWIDYFSGIESHNSVQFDDRPQMPRLSRFLLGDWLKTDDCRLIDEKDSGIVGFCASYRHRSGWTHRREMRLGNCLRVTDVCSGFTKHATLRWRLAPGDWTLRDGVVTNGRDRLSVCADVPISSIRLVVGCESRNYLEKTELPVLEVVITEPGRMISEYRWAG</sequence>
<feature type="domain" description="Heparinase II/III-like C-terminal" evidence="5">
    <location>
        <begin position="386"/>
        <end position="562"/>
    </location>
</feature>
<dbReference type="PANTHER" id="PTHR39210">
    <property type="entry name" value="HEPARIN-SULFATE LYASE"/>
    <property type="match status" value="1"/>
</dbReference>
<dbReference type="Proteomes" id="UP000315673">
    <property type="component" value="Chromosome"/>
</dbReference>
<dbReference type="PANTHER" id="PTHR39210:SF1">
    <property type="entry name" value="HEPARIN-SULFATE LYASE"/>
    <property type="match status" value="1"/>
</dbReference>